<feature type="transmembrane region" description="Helical" evidence="6">
    <location>
        <begin position="273"/>
        <end position="291"/>
    </location>
</feature>
<evidence type="ECO:0000259" key="7">
    <source>
        <dbReference type="PROSITE" id="PS50850"/>
    </source>
</evidence>
<proteinExistence type="predicted"/>
<evidence type="ECO:0000256" key="3">
    <source>
        <dbReference type="ARBA" id="ARBA00022692"/>
    </source>
</evidence>
<dbReference type="InterPro" id="IPR020846">
    <property type="entry name" value="MFS_dom"/>
</dbReference>
<comment type="caution">
    <text evidence="8">The sequence shown here is derived from an EMBL/GenBank/DDBJ whole genome shotgun (WGS) entry which is preliminary data.</text>
</comment>
<feature type="transmembrane region" description="Helical" evidence="6">
    <location>
        <begin position="182"/>
        <end position="203"/>
    </location>
</feature>
<dbReference type="Gene3D" id="1.20.1250.20">
    <property type="entry name" value="MFS general substrate transporter like domains"/>
    <property type="match status" value="2"/>
</dbReference>
<dbReference type="SUPFAM" id="SSF103473">
    <property type="entry name" value="MFS general substrate transporter"/>
    <property type="match status" value="1"/>
</dbReference>
<feature type="transmembrane region" description="Helical" evidence="6">
    <location>
        <begin position="303"/>
        <end position="321"/>
    </location>
</feature>
<feature type="transmembrane region" description="Helical" evidence="6">
    <location>
        <begin position="148"/>
        <end position="170"/>
    </location>
</feature>
<keyword evidence="4 6" id="KW-1133">Transmembrane helix</keyword>
<feature type="transmembrane region" description="Helical" evidence="6">
    <location>
        <begin position="392"/>
        <end position="411"/>
    </location>
</feature>
<dbReference type="EMBL" id="SHLI01000001">
    <property type="protein sequence ID" value="RZU98976.1"/>
    <property type="molecule type" value="Genomic_DNA"/>
</dbReference>
<comment type="subcellular location">
    <subcellularLocation>
        <location evidence="1">Endomembrane system</location>
        <topology evidence="1">Multi-pass membrane protein</topology>
    </subcellularLocation>
</comment>
<organism evidence="8 9">
    <name type="scientific">Spiribacter vilamensis</name>
    <dbReference type="NCBI Taxonomy" id="531306"/>
    <lineage>
        <taxon>Bacteria</taxon>
        <taxon>Pseudomonadati</taxon>
        <taxon>Pseudomonadota</taxon>
        <taxon>Gammaproteobacteria</taxon>
        <taxon>Chromatiales</taxon>
        <taxon>Ectothiorhodospiraceae</taxon>
        <taxon>Spiribacter</taxon>
    </lineage>
</organism>
<gene>
    <name evidence="8" type="ORF">EV698_1252</name>
</gene>
<keyword evidence="9" id="KW-1185">Reference proteome</keyword>
<dbReference type="InterPro" id="IPR050495">
    <property type="entry name" value="ATG22/LtaA_families"/>
</dbReference>
<evidence type="ECO:0000256" key="4">
    <source>
        <dbReference type="ARBA" id="ARBA00022989"/>
    </source>
</evidence>
<sequence>MTGAAGQRRVVWSWALYDWANSAFATVVMAGLFPILFQDYWNASATPAVANLRLGWANGLASLVIVLIAPLLGAIADRAGRRKAMLLGFALPAAALTALLALVPAEMGWLAALLFVFATIGFMAANLFYDALLVGIAPPDRWHAVSGFGFGLGYLGGGLVYLGCIIAVLQPQWFGLASAADAALAAFVVTGAWWVLFTLPLAFNVPEPARLVPGPAAISGGLRQLRSTLTHLRVYRPVWLFLLAYFLYIDGVGTTIRMAVAYGRSLGFEQNDLMLALLITQFVGFPAALLMGTIGQRIGARRGILTGLLLYVVIAVWGAFIRSPWEFYVIAGLVGVAQGGVQALSRSFFAGLIPADRAGEFFGFYNVLGKSAALIGPPLFGALGVLFGDVRYSMLALVALFVGGALLLMLIDTREDSPT</sequence>
<dbReference type="GO" id="GO:0022857">
    <property type="term" value="F:transmembrane transporter activity"/>
    <property type="evidence" value="ECO:0007669"/>
    <property type="project" value="InterPro"/>
</dbReference>
<evidence type="ECO:0000256" key="2">
    <source>
        <dbReference type="ARBA" id="ARBA00022448"/>
    </source>
</evidence>
<dbReference type="GO" id="GO:0012505">
    <property type="term" value="C:endomembrane system"/>
    <property type="evidence" value="ECO:0007669"/>
    <property type="project" value="UniProtKB-SubCell"/>
</dbReference>
<dbReference type="AlphaFoldDB" id="A0A4Q8D0W1"/>
<feature type="transmembrane region" description="Helical" evidence="6">
    <location>
        <begin position="361"/>
        <end position="386"/>
    </location>
</feature>
<dbReference type="Pfam" id="PF11700">
    <property type="entry name" value="ATG22"/>
    <property type="match status" value="1"/>
</dbReference>
<dbReference type="GO" id="GO:0016020">
    <property type="term" value="C:membrane"/>
    <property type="evidence" value="ECO:0007669"/>
    <property type="project" value="InterPro"/>
</dbReference>
<dbReference type="PROSITE" id="PS50850">
    <property type="entry name" value="MFS"/>
    <property type="match status" value="1"/>
</dbReference>
<evidence type="ECO:0000256" key="5">
    <source>
        <dbReference type="ARBA" id="ARBA00023136"/>
    </source>
</evidence>
<keyword evidence="3 6" id="KW-0812">Transmembrane</keyword>
<reference evidence="8 9" key="1">
    <citation type="submission" date="2019-02" db="EMBL/GenBank/DDBJ databases">
        <title>Genomic Encyclopedia of Type Strains, Phase IV (KMG-IV): sequencing the most valuable type-strain genomes for metagenomic binning, comparative biology and taxonomic classification.</title>
        <authorList>
            <person name="Goeker M."/>
        </authorList>
    </citation>
    <scope>NUCLEOTIDE SEQUENCE [LARGE SCALE GENOMIC DNA]</scope>
    <source>
        <strain evidence="8 9">DSM 21056</strain>
    </source>
</reference>
<name>A0A4Q8D0W1_9GAMM</name>
<evidence type="ECO:0000256" key="6">
    <source>
        <dbReference type="SAM" id="Phobius"/>
    </source>
</evidence>
<dbReference type="InterPro" id="IPR036259">
    <property type="entry name" value="MFS_trans_sf"/>
</dbReference>
<feature type="transmembrane region" description="Helical" evidence="6">
    <location>
        <begin position="327"/>
        <end position="349"/>
    </location>
</feature>
<feature type="transmembrane region" description="Helical" evidence="6">
    <location>
        <begin position="109"/>
        <end position="136"/>
    </location>
</feature>
<dbReference type="InterPro" id="IPR005829">
    <property type="entry name" value="Sugar_transporter_CS"/>
</dbReference>
<feature type="transmembrane region" description="Helical" evidence="6">
    <location>
        <begin position="12"/>
        <end position="36"/>
    </location>
</feature>
<protein>
    <submittedName>
        <fullName evidence="8">UMF1 family MFS transporter</fullName>
    </submittedName>
</protein>
<keyword evidence="2" id="KW-0813">Transport</keyword>
<dbReference type="RefSeq" id="WP_130503245.1">
    <property type="nucleotide sequence ID" value="NZ_SHLI01000001.1"/>
</dbReference>
<feature type="transmembrane region" description="Helical" evidence="6">
    <location>
        <begin position="238"/>
        <end position="261"/>
    </location>
</feature>
<dbReference type="OrthoDB" id="9768783at2"/>
<dbReference type="PANTHER" id="PTHR23519">
    <property type="entry name" value="AUTOPHAGY-RELATED PROTEIN 22"/>
    <property type="match status" value="1"/>
</dbReference>
<evidence type="ECO:0000256" key="1">
    <source>
        <dbReference type="ARBA" id="ARBA00004127"/>
    </source>
</evidence>
<accession>A0A4Q8D0W1</accession>
<feature type="domain" description="Major facilitator superfamily (MFS) profile" evidence="7">
    <location>
        <begin position="1"/>
        <end position="416"/>
    </location>
</feature>
<dbReference type="InterPro" id="IPR024671">
    <property type="entry name" value="Atg22-like"/>
</dbReference>
<feature type="transmembrane region" description="Helical" evidence="6">
    <location>
        <begin position="56"/>
        <end position="77"/>
    </location>
</feature>
<dbReference type="PROSITE" id="PS00216">
    <property type="entry name" value="SUGAR_TRANSPORT_1"/>
    <property type="match status" value="1"/>
</dbReference>
<dbReference type="PANTHER" id="PTHR23519:SF1">
    <property type="entry name" value="AUTOPHAGY-RELATED PROTEIN 22"/>
    <property type="match status" value="1"/>
</dbReference>
<keyword evidence="5 6" id="KW-0472">Membrane</keyword>
<feature type="transmembrane region" description="Helical" evidence="6">
    <location>
        <begin position="84"/>
        <end position="103"/>
    </location>
</feature>
<evidence type="ECO:0000313" key="9">
    <source>
        <dbReference type="Proteomes" id="UP000292298"/>
    </source>
</evidence>
<dbReference type="Proteomes" id="UP000292298">
    <property type="component" value="Unassembled WGS sequence"/>
</dbReference>
<evidence type="ECO:0000313" key="8">
    <source>
        <dbReference type="EMBL" id="RZU98976.1"/>
    </source>
</evidence>